<dbReference type="EC" id="3.4.21.89" evidence="4 8"/>
<evidence type="ECO:0000256" key="6">
    <source>
        <dbReference type="ARBA" id="ARBA00022801"/>
    </source>
</evidence>
<feature type="active site" evidence="7">
    <location>
        <position position="61"/>
    </location>
</feature>
<keyword evidence="8" id="KW-0472">Membrane</keyword>
<keyword evidence="8" id="KW-1133">Transmembrane helix</keyword>
<evidence type="ECO:0000256" key="2">
    <source>
        <dbReference type="ARBA" id="ARBA00004401"/>
    </source>
</evidence>
<comment type="catalytic activity">
    <reaction evidence="1 8">
        <text>Cleavage of hydrophobic, N-terminal signal or leader sequences from secreted and periplasmic proteins.</text>
        <dbReference type="EC" id="3.4.21.89"/>
    </reaction>
</comment>
<dbReference type="GO" id="GO:0004252">
    <property type="term" value="F:serine-type endopeptidase activity"/>
    <property type="evidence" value="ECO:0007669"/>
    <property type="project" value="InterPro"/>
</dbReference>
<evidence type="ECO:0000256" key="9">
    <source>
        <dbReference type="RuleBase" id="RU362042"/>
    </source>
</evidence>
<keyword evidence="6 8" id="KW-0378">Hydrolase</keyword>
<evidence type="ECO:0000313" key="12">
    <source>
        <dbReference type="Proteomes" id="UP000823634"/>
    </source>
</evidence>
<protein>
    <recommendedName>
        <fullName evidence="4 8">Signal peptidase I</fullName>
        <ecNumber evidence="4 8">3.4.21.89</ecNumber>
    </recommendedName>
</protein>
<keyword evidence="8" id="KW-0812">Transmembrane</keyword>
<evidence type="ECO:0000259" key="10">
    <source>
        <dbReference type="Pfam" id="PF10502"/>
    </source>
</evidence>
<organism evidence="11 12">
    <name type="scientific">Candidatus Alloenteromonas pullistercoris</name>
    <dbReference type="NCBI Taxonomy" id="2840785"/>
    <lineage>
        <taxon>Bacteria</taxon>
        <taxon>Bacillati</taxon>
        <taxon>Bacillota</taxon>
        <taxon>Bacillota incertae sedis</taxon>
        <taxon>Candidatus Alloenteromonas</taxon>
    </lineage>
</organism>
<dbReference type="Gene3D" id="2.10.109.10">
    <property type="entry name" value="Umud Fragment, subunit A"/>
    <property type="match status" value="1"/>
</dbReference>
<dbReference type="Pfam" id="PF10502">
    <property type="entry name" value="Peptidase_S26"/>
    <property type="match status" value="1"/>
</dbReference>
<evidence type="ECO:0000313" key="11">
    <source>
        <dbReference type="EMBL" id="MBO8426041.1"/>
    </source>
</evidence>
<dbReference type="InterPro" id="IPR019756">
    <property type="entry name" value="Pept_S26A_signal_pept_1_Ser-AS"/>
</dbReference>
<dbReference type="InterPro" id="IPR036286">
    <property type="entry name" value="LexA/Signal_pep-like_sf"/>
</dbReference>
<dbReference type="Proteomes" id="UP000823634">
    <property type="component" value="Unassembled WGS sequence"/>
</dbReference>
<feature type="transmembrane region" description="Helical" evidence="8">
    <location>
        <begin position="21"/>
        <end position="46"/>
    </location>
</feature>
<dbReference type="InterPro" id="IPR000223">
    <property type="entry name" value="Pept_S26A_signal_pept_1"/>
</dbReference>
<proteinExistence type="inferred from homology"/>
<dbReference type="InterPro" id="IPR019757">
    <property type="entry name" value="Pept_S26A_signal_pept_1_Lys-AS"/>
</dbReference>
<reference evidence="11" key="1">
    <citation type="submission" date="2020-10" db="EMBL/GenBank/DDBJ databases">
        <authorList>
            <person name="Gilroy R."/>
        </authorList>
    </citation>
    <scope>NUCLEOTIDE SEQUENCE</scope>
    <source>
        <strain evidence="11">17113</strain>
    </source>
</reference>
<dbReference type="GO" id="GO:0009003">
    <property type="term" value="F:signal peptidase activity"/>
    <property type="evidence" value="ECO:0007669"/>
    <property type="project" value="UniProtKB-EC"/>
</dbReference>
<feature type="domain" description="Peptidase S26" evidence="10">
    <location>
        <begin position="29"/>
        <end position="247"/>
    </location>
</feature>
<comment type="caution">
    <text evidence="11">The sequence shown here is derived from an EMBL/GenBank/DDBJ whole genome shotgun (WGS) entry which is preliminary data.</text>
</comment>
<evidence type="ECO:0000256" key="1">
    <source>
        <dbReference type="ARBA" id="ARBA00000677"/>
    </source>
</evidence>
<evidence type="ECO:0000256" key="5">
    <source>
        <dbReference type="ARBA" id="ARBA00022670"/>
    </source>
</evidence>
<dbReference type="InterPro" id="IPR019533">
    <property type="entry name" value="Peptidase_S26"/>
</dbReference>
<evidence type="ECO:0000256" key="3">
    <source>
        <dbReference type="ARBA" id="ARBA00009370"/>
    </source>
</evidence>
<sequence length="285" mass="32350">MANEETRLTAPPTKAKRKRRWWVIVIDIVLIVIFALALAVSANVIYLTSVYGEPFYVNGASMYPTLNKNGYKLEDGEYVPLSWADAHNGEGDIVDYGWAKAGEKGNWRESLSRYDIVITYFESDYSDPDNLVLRDSASLKIKRVVGMPGETVTLEYDPSNAAWGKTTITYPDGGMEVLPNLYDESDFPPLSDGYVYEGLDRNRLGTWTLGEDEYFLIGDNRGANHSEDSRSRSVGPVKADYIQGKAYLLTGMRELSVSDEGAYSPEFRFQYMLFPWDYVRLDRWL</sequence>
<dbReference type="PANTHER" id="PTHR43390:SF1">
    <property type="entry name" value="CHLOROPLAST PROCESSING PEPTIDASE"/>
    <property type="match status" value="1"/>
</dbReference>
<dbReference type="CDD" id="cd06530">
    <property type="entry name" value="S26_SPase_I"/>
    <property type="match status" value="1"/>
</dbReference>
<comment type="subcellular location">
    <subcellularLocation>
        <location evidence="2">Cell membrane</location>
        <topology evidence="2">Single-pass type II membrane protein</topology>
    </subcellularLocation>
    <subcellularLocation>
        <location evidence="9">Membrane</location>
        <topology evidence="9">Single-pass type II membrane protein</topology>
    </subcellularLocation>
</comment>
<dbReference type="EMBL" id="JADINA010000013">
    <property type="protein sequence ID" value="MBO8426041.1"/>
    <property type="molecule type" value="Genomic_DNA"/>
</dbReference>
<gene>
    <name evidence="11" type="primary">lepB</name>
    <name evidence="11" type="ORF">IAC61_01825</name>
</gene>
<dbReference type="PANTHER" id="PTHR43390">
    <property type="entry name" value="SIGNAL PEPTIDASE I"/>
    <property type="match status" value="1"/>
</dbReference>
<accession>A0A9D9DF04</accession>
<comment type="similarity">
    <text evidence="3 9">Belongs to the peptidase S26 family.</text>
</comment>
<feature type="active site" evidence="7">
    <location>
        <position position="142"/>
    </location>
</feature>
<dbReference type="GO" id="GO:0006465">
    <property type="term" value="P:signal peptide processing"/>
    <property type="evidence" value="ECO:0007669"/>
    <property type="project" value="InterPro"/>
</dbReference>
<name>A0A9D9DF04_9FIRM</name>
<dbReference type="NCBIfam" id="TIGR02227">
    <property type="entry name" value="sigpep_I_bact"/>
    <property type="match status" value="1"/>
</dbReference>
<dbReference type="PRINTS" id="PR00727">
    <property type="entry name" value="LEADERPTASE"/>
</dbReference>
<evidence type="ECO:0000256" key="4">
    <source>
        <dbReference type="ARBA" id="ARBA00013208"/>
    </source>
</evidence>
<dbReference type="GO" id="GO:0005886">
    <property type="term" value="C:plasma membrane"/>
    <property type="evidence" value="ECO:0007669"/>
    <property type="project" value="UniProtKB-SubCell"/>
</dbReference>
<keyword evidence="5 8" id="KW-0645">Protease</keyword>
<dbReference type="PROSITE" id="PS00760">
    <property type="entry name" value="SPASE_I_2"/>
    <property type="match status" value="1"/>
</dbReference>
<dbReference type="AlphaFoldDB" id="A0A9D9DF04"/>
<dbReference type="PROSITE" id="PS00501">
    <property type="entry name" value="SPASE_I_1"/>
    <property type="match status" value="1"/>
</dbReference>
<reference evidence="11" key="2">
    <citation type="journal article" date="2021" name="PeerJ">
        <title>Extensive microbial diversity within the chicken gut microbiome revealed by metagenomics and culture.</title>
        <authorList>
            <person name="Gilroy R."/>
            <person name="Ravi A."/>
            <person name="Getino M."/>
            <person name="Pursley I."/>
            <person name="Horton D.L."/>
            <person name="Alikhan N.F."/>
            <person name="Baker D."/>
            <person name="Gharbi K."/>
            <person name="Hall N."/>
            <person name="Watson M."/>
            <person name="Adriaenssens E.M."/>
            <person name="Foster-Nyarko E."/>
            <person name="Jarju S."/>
            <person name="Secka A."/>
            <person name="Antonio M."/>
            <person name="Oren A."/>
            <person name="Chaudhuri R.R."/>
            <person name="La Ragione R."/>
            <person name="Hildebrand F."/>
            <person name="Pallen M.J."/>
        </authorList>
    </citation>
    <scope>NUCLEOTIDE SEQUENCE</scope>
    <source>
        <strain evidence="11">17113</strain>
    </source>
</reference>
<evidence type="ECO:0000256" key="8">
    <source>
        <dbReference type="RuleBase" id="RU003993"/>
    </source>
</evidence>
<evidence type="ECO:0000256" key="7">
    <source>
        <dbReference type="PIRSR" id="PIRSR600223-1"/>
    </source>
</evidence>
<dbReference type="SUPFAM" id="SSF51306">
    <property type="entry name" value="LexA/Signal peptidase"/>
    <property type="match status" value="1"/>
</dbReference>